<name>G6E9U6_9SPHN</name>
<evidence type="ECO:0000313" key="1">
    <source>
        <dbReference type="EMBL" id="EHJ61951.1"/>
    </source>
</evidence>
<dbReference type="OrthoDB" id="9892166at2"/>
<accession>G6E9U6</accession>
<reference evidence="1 2" key="1">
    <citation type="journal article" date="2012" name="J. Bacteriol.">
        <title>Genome sequence of benzo(a)pyrene-degrading bacterium Novosphingobium pentaromativorans US6-1.</title>
        <authorList>
            <person name="Luo Y.R."/>
            <person name="Kang S.G."/>
            <person name="Kim S.J."/>
            <person name="Kim M.R."/>
            <person name="Li N."/>
            <person name="Lee J.H."/>
            <person name="Kwon K.K."/>
        </authorList>
    </citation>
    <scope>NUCLEOTIDE SEQUENCE [LARGE SCALE GENOMIC DNA]</scope>
    <source>
        <strain evidence="1 2">US6-1</strain>
    </source>
</reference>
<sequence>MAQQASFASLALLRCSAKSGLLLCDTSNAQLDDALHGQLDAIQRIIVRNQNG</sequence>
<proteinExistence type="predicted"/>
<dbReference type="RefSeq" id="WP_007012032.1">
    <property type="nucleotide sequence ID" value="NZ_AGFM01000013.1"/>
</dbReference>
<keyword evidence="2" id="KW-1185">Reference proteome</keyword>
<gene>
    <name evidence="1" type="ORF">NSU_1117</name>
</gene>
<protein>
    <submittedName>
        <fullName evidence="1">Uncharacterized protein</fullName>
    </submittedName>
</protein>
<dbReference type="AlphaFoldDB" id="G6E9U6"/>
<comment type="caution">
    <text evidence="1">The sequence shown here is derived from an EMBL/GenBank/DDBJ whole genome shotgun (WGS) entry which is preliminary data.</text>
</comment>
<dbReference type="EMBL" id="AGFM01000013">
    <property type="protein sequence ID" value="EHJ61951.1"/>
    <property type="molecule type" value="Genomic_DNA"/>
</dbReference>
<dbReference type="PATRIC" id="fig|1088721.3.peg.1102"/>
<evidence type="ECO:0000313" key="2">
    <source>
        <dbReference type="Proteomes" id="UP000004030"/>
    </source>
</evidence>
<dbReference type="Proteomes" id="UP000004030">
    <property type="component" value="Unassembled WGS sequence"/>
</dbReference>
<organism evidence="1 2">
    <name type="scientific">Novosphingobium pentaromativorans US6-1</name>
    <dbReference type="NCBI Taxonomy" id="1088721"/>
    <lineage>
        <taxon>Bacteria</taxon>
        <taxon>Pseudomonadati</taxon>
        <taxon>Pseudomonadota</taxon>
        <taxon>Alphaproteobacteria</taxon>
        <taxon>Sphingomonadales</taxon>
        <taxon>Sphingomonadaceae</taxon>
        <taxon>Novosphingobium</taxon>
    </lineage>
</organism>